<dbReference type="InterPro" id="IPR002372">
    <property type="entry name" value="PQQ_rpt_dom"/>
</dbReference>
<keyword evidence="4" id="KW-0723">Serine/threonine-protein kinase</keyword>
<feature type="compositionally biased region" description="Low complexity" evidence="20">
    <location>
        <begin position="551"/>
        <end position="565"/>
    </location>
</feature>
<dbReference type="Pfam" id="PF00069">
    <property type="entry name" value="Pkinase"/>
    <property type="match status" value="1"/>
</dbReference>
<feature type="domain" description="Protein kinase" evidence="22">
    <location>
        <begin position="588"/>
        <end position="840"/>
    </location>
</feature>
<feature type="compositionally biased region" description="Basic and acidic residues" evidence="20">
    <location>
        <begin position="1048"/>
        <end position="1059"/>
    </location>
</feature>
<dbReference type="GO" id="GO:0051082">
    <property type="term" value="F:unfolded protein binding"/>
    <property type="evidence" value="ECO:0007669"/>
    <property type="project" value="TreeGrafter"/>
</dbReference>
<feature type="compositionally biased region" description="Polar residues" evidence="20">
    <location>
        <begin position="386"/>
        <end position="397"/>
    </location>
</feature>
<feature type="coiled-coil region" evidence="19">
    <location>
        <begin position="905"/>
        <end position="932"/>
    </location>
</feature>
<dbReference type="GO" id="GO:0006397">
    <property type="term" value="P:mRNA processing"/>
    <property type="evidence" value="ECO:0007669"/>
    <property type="project" value="InterPro"/>
</dbReference>
<dbReference type="AlphaFoldDB" id="A0A6A4XAW7"/>
<keyword evidence="7" id="KW-0812">Transmembrane</keyword>
<feature type="region of interest" description="Disordered" evidence="20">
    <location>
        <begin position="370"/>
        <end position="399"/>
    </location>
</feature>
<feature type="compositionally biased region" description="Basic residues" evidence="20">
    <location>
        <begin position="1003"/>
        <end position="1013"/>
    </location>
</feature>
<dbReference type="Proteomes" id="UP000440578">
    <property type="component" value="Unassembled WGS sequence"/>
</dbReference>
<dbReference type="Gene3D" id="1.20.1440.180">
    <property type="entry name" value="KEN domain"/>
    <property type="match status" value="1"/>
</dbReference>
<dbReference type="EMBL" id="VIIS01000178">
    <property type="protein sequence ID" value="KAF0312338.1"/>
    <property type="molecule type" value="Genomic_DNA"/>
</dbReference>
<dbReference type="Gene3D" id="2.130.10.10">
    <property type="entry name" value="YVTN repeat-like/Quinoprotein amine dehydrogenase"/>
    <property type="match status" value="1"/>
</dbReference>
<keyword evidence="16" id="KW-0511">Multifunctional enzyme</keyword>
<evidence type="ECO:0000256" key="8">
    <source>
        <dbReference type="ARBA" id="ARBA00022729"/>
    </source>
</evidence>
<dbReference type="InterPro" id="IPR015943">
    <property type="entry name" value="WD40/YVTN_repeat-like_dom_sf"/>
</dbReference>
<dbReference type="CDD" id="cd13982">
    <property type="entry name" value="STKc_IRE1"/>
    <property type="match status" value="1"/>
</dbReference>
<evidence type="ECO:0000256" key="7">
    <source>
        <dbReference type="ARBA" id="ARBA00022692"/>
    </source>
</evidence>
<keyword evidence="19" id="KW-0175">Coiled coil</keyword>
<evidence type="ECO:0000256" key="12">
    <source>
        <dbReference type="ARBA" id="ARBA00022824"/>
    </source>
</evidence>
<evidence type="ECO:0000256" key="13">
    <source>
        <dbReference type="ARBA" id="ARBA00022840"/>
    </source>
</evidence>
<proteinExistence type="predicted"/>
<dbReference type="PROSITE" id="PS51392">
    <property type="entry name" value="KEN"/>
    <property type="match status" value="1"/>
</dbReference>
<dbReference type="Gene3D" id="1.10.510.10">
    <property type="entry name" value="Transferase(Phosphotransferase) domain 1"/>
    <property type="match status" value="1"/>
</dbReference>
<dbReference type="FunFam" id="1.20.1440.180:FF:000001">
    <property type="entry name" value="Serine/threonine-protein kinase/endoribonuclease IRE1"/>
    <property type="match status" value="1"/>
</dbReference>
<comment type="cofactor">
    <cofactor evidence="1">
        <name>Mg(2+)</name>
        <dbReference type="ChEBI" id="CHEBI:18420"/>
    </cofactor>
</comment>
<accession>A0A6A4XAW7</accession>
<evidence type="ECO:0000256" key="18">
    <source>
        <dbReference type="ARBA" id="ARBA00048679"/>
    </source>
</evidence>
<evidence type="ECO:0000256" key="2">
    <source>
        <dbReference type="ARBA" id="ARBA00004115"/>
    </source>
</evidence>
<evidence type="ECO:0000256" key="1">
    <source>
        <dbReference type="ARBA" id="ARBA00001946"/>
    </source>
</evidence>
<dbReference type="GO" id="GO:0005524">
    <property type="term" value="F:ATP binding"/>
    <property type="evidence" value="ECO:0007669"/>
    <property type="project" value="UniProtKB-KW"/>
</dbReference>
<dbReference type="PANTHER" id="PTHR13954">
    <property type="entry name" value="IRE1-RELATED"/>
    <property type="match status" value="1"/>
</dbReference>
<dbReference type="InterPro" id="IPR011047">
    <property type="entry name" value="Quinoprotein_ADH-like_sf"/>
</dbReference>
<feature type="region of interest" description="Disordered" evidence="20">
    <location>
        <begin position="423"/>
        <end position="453"/>
    </location>
</feature>
<evidence type="ECO:0000256" key="4">
    <source>
        <dbReference type="ARBA" id="ARBA00022527"/>
    </source>
</evidence>
<dbReference type="PROSITE" id="PS50011">
    <property type="entry name" value="PROTEIN_KINASE_DOM"/>
    <property type="match status" value="1"/>
</dbReference>
<name>A0A6A4XAW7_AMPAM</name>
<feature type="compositionally biased region" description="Low complexity" evidence="20">
    <location>
        <begin position="989"/>
        <end position="1002"/>
    </location>
</feature>
<evidence type="ECO:0000259" key="23">
    <source>
        <dbReference type="PROSITE" id="PS51392"/>
    </source>
</evidence>
<keyword evidence="12" id="KW-0256">Endoplasmic reticulum</keyword>
<evidence type="ECO:0000256" key="19">
    <source>
        <dbReference type="SAM" id="Coils"/>
    </source>
</evidence>
<organism evidence="24 25">
    <name type="scientific">Amphibalanus amphitrite</name>
    <name type="common">Striped barnacle</name>
    <name type="synonym">Balanus amphitrite</name>
    <dbReference type="NCBI Taxonomy" id="1232801"/>
    <lineage>
        <taxon>Eukaryota</taxon>
        <taxon>Metazoa</taxon>
        <taxon>Ecdysozoa</taxon>
        <taxon>Arthropoda</taxon>
        <taxon>Crustacea</taxon>
        <taxon>Multicrustacea</taxon>
        <taxon>Cirripedia</taxon>
        <taxon>Thoracica</taxon>
        <taxon>Thoracicalcarea</taxon>
        <taxon>Balanomorpha</taxon>
        <taxon>Balanoidea</taxon>
        <taxon>Balanidae</taxon>
        <taxon>Amphibalaninae</taxon>
        <taxon>Amphibalanus</taxon>
    </lineage>
</organism>
<dbReference type="GO" id="GO:0016787">
    <property type="term" value="F:hydrolase activity"/>
    <property type="evidence" value="ECO:0007669"/>
    <property type="project" value="UniProtKB-KW"/>
</dbReference>
<keyword evidence="25" id="KW-1185">Reference proteome</keyword>
<evidence type="ECO:0000256" key="6">
    <source>
        <dbReference type="ARBA" id="ARBA00022679"/>
    </source>
</evidence>
<dbReference type="PROSITE" id="PS00108">
    <property type="entry name" value="PROTEIN_KINASE_ST"/>
    <property type="match status" value="1"/>
</dbReference>
<dbReference type="InterPro" id="IPR038357">
    <property type="entry name" value="KEN_sf"/>
</dbReference>
<keyword evidence="10 24" id="KW-0418">Kinase</keyword>
<evidence type="ECO:0000256" key="21">
    <source>
        <dbReference type="SAM" id="SignalP"/>
    </source>
</evidence>
<evidence type="ECO:0000256" key="9">
    <source>
        <dbReference type="ARBA" id="ARBA00022741"/>
    </source>
</evidence>
<evidence type="ECO:0000256" key="3">
    <source>
        <dbReference type="ARBA" id="ARBA00012513"/>
    </source>
</evidence>
<keyword evidence="15" id="KW-0472">Membrane</keyword>
<reference evidence="24 25" key="1">
    <citation type="submission" date="2019-07" db="EMBL/GenBank/DDBJ databases">
        <title>Draft genome assembly of a fouling barnacle, Amphibalanus amphitrite (Darwin, 1854): The first reference genome for Thecostraca.</title>
        <authorList>
            <person name="Kim W."/>
        </authorList>
    </citation>
    <scope>NUCLEOTIDE SEQUENCE [LARGE SCALE GENOMIC DNA]</scope>
    <source>
        <strain evidence="24">SNU_AA5</strain>
        <tissue evidence="24">Soma without cirri and trophi</tissue>
    </source>
</reference>
<dbReference type="GO" id="GO:0004521">
    <property type="term" value="F:RNA endonuclease activity"/>
    <property type="evidence" value="ECO:0007669"/>
    <property type="project" value="InterPro"/>
</dbReference>
<feature type="region of interest" description="Disordered" evidence="20">
    <location>
        <begin position="131"/>
        <end position="152"/>
    </location>
</feature>
<dbReference type="SMART" id="SM00220">
    <property type="entry name" value="S_TKc"/>
    <property type="match status" value="1"/>
</dbReference>
<evidence type="ECO:0000313" key="25">
    <source>
        <dbReference type="Proteomes" id="UP000440578"/>
    </source>
</evidence>
<keyword evidence="13" id="KW-0067">ATP-binding</keyword>
<dbReference type="InterPro" id="IPR000719">
    <property type="entry name" value="Prot_kinase_dom"/>
</dbReference>
<dbReference type="SMART" id="SM00564">
    <property type="entry name" value="PQQ"/>
    <property type="match status" value="4"/>
</dbReference>
<evidence type="ECO:0000256" key="10">
    <source>
        <dbReference type="ARBA" id="ARBA00022777"/>
    </source>
</evidence>
<evidence type="ECO:0000256" key="16">
    <source>
        <dbReference type="ARBA" id="ARBA00023268"/>
    </source>
</evidence>
<sequence>MARIMCFVALIGLFILCKTIPSLGTANERENGRNEFYRSNSDGDVTLEDEQEDHTIEEELQKLGHLHGYFKSNEAHHGETEKTFKQSQSSAVIPTMEDKEIILVSTLTGRLHALRRVSGEVLWTLDRGPTVRAPEPNKQPETAAFLPDPSDGSLYMLGGPGRDTLRKLPFTVPELVSAAPCRSSDGLLYTGKKVDGWMALDWMTGQIQEELTSEGSSRSCPVNSPQTVFIGRTEYTVSMHDSKSSGRRWNLTYTQFSALEMPPELREKYPMNHFTTTSSGRLMAFSRDTGTHLWQTDLDSPVVGVYALAFDGLYLVPHTTVATETMRALTHDVVEARELVPTLYIGEHKHGLYALPSLVDSSTVHVITSQSRRPLIDGPREPGQSADANGGSSQSGSYFKLHDETETPKQLQIGFYDVPNVSRSEQLTPLNPGPGERSRPGAESPSQGARPNTYLPHAWTEAATQTEPQPARGWRWLWTQVRTLNTTFLLSPPEWASLLDDTLSSSSAGGGAERAWFVVAVLALAALLVTLLRWKDQTRTPPSWPSGPGSGSALGSRGSSGSRSSQRQATAECEQLDGGVVRVGKISFDSEECIGKGCEGTFVYKGWFDGRDVAVKRLLPDCFTFADREVALLRESDQHPNVIRYFCMEQDRQFRYIALELCIANVQDYVLGRYGGPEISGIEVLKQATAGLKHLHHLNIVHRDIKPHNVLLAARSSGGAVAMISDFGLCKKLSRGRASFSRRSGVAGTEGWIAPEMADGEGRATCAVDVFSLGCVFYYVLSGGHHPFGESFRRQYNILSGEFCLSAVDDITATSLIRRMVSAEPDQRPTVAAVLSHPTFWSPQGVLHFFQDVSDRIEKELPDAELVRRLERRGWEVTGGNWRERIDSFILDDLGKFRSYRPSSVRDLLRALRNKRNHYRELNEEARRALGTIPEEFVRYWTSRFPRLLAHVWSAAQEVRDEPIFSRYYCDQYDWTLEPDPSAVPPWRRSPAPGGSPSQSPSPRRRGAGRRGGGRGGRTPDSAAREERGPMLAGSQPGMSLIGALLESDAREKSPDGREAQGAQSDEVGARVRQRLIDIVQESGVVVEDAANIVRRASRTDLAADGGATFTEPAATGGATFTETLQDGGGVWIQTGKVKDSEGPRSGDVIGPKPAAGGGVASSDVTMDP</sequence>
<dbReference type="SMART" id="SM00580">
    <property type="entry name" value="PUG"/>
    <property type="match status" value="1"/>
</dbReference>
<dbReference type="SUPFAM" id="SSF50998">
    <property type="entry name" value="Quinoprotein alcohol dehydrogenase-like"/>
    <property type="match status" value="1"/>
</dbReference>
<protein>
    <recommendedName>
        <fullName evidence="3">non-specific serine/threonine protein kinase</fullName>
        <ecNumber evidence="3">2.7.11.1</ecNumber>
    </recommendedName>
</protein>
<feature type="region of interest" description="Disordered" evidence="20">
    <location>
        <begin position="981"/>
        <end position="1069"/>
    </location>
</feature>
<dbReference type="InterPro" id="IPR008271">
    <property type="entry name" value="Ser/Thr_kinase_AS"/>
</dbReference>
<dbReference type="CDD" id="cd09769">
    <property type="entry name" value="Luminal_IRE1"/>
    <property type="match status" value="1"/>
</dbReference>
<dbReference type="EC" id="2.7.11.1" evidence="3"/>
<dbReference type="InterPro" id="IPR010513">
    <property type="entry name" value="KEN_dom"/>
</dbReference>
<dbReference type="GO" id="GO:0080090">
    <property type="term" value="P:regulation of primary metabolic process"/>
    <property type="evidence" value="ECO:0007669"/>
    <property type="project" value="UniProtKB-ARBA"/>
</dbReference>
<keyword evidence="9" id="KW-0547">Nucleotide-binding</keyword>
<dbReference type="InterPro" id="IPR045133">
    <property type="entry name" value="IRE1/2-like"/>
</dbReference>
<comment type="catalytic activity">
    <reaction evidence="17">
        <text>L-threonyl-[protein] + ATP = O-phospho-L-threonyl-[protein] + ADP + H(+)</text>
        <dbReference type="Rhea" id="RHEA:46608"/>
        <dbReference type="Rhea" id="RHEA-COMP:11060"/>
        <dbReference type="Rhea" id="RHEA-COMP:11605"/>
        <dbReference type="ChEBI" id="CHEBI:15378"/>
        <dbReference type="ChEBI" id="CHEBI:30013"/>
        <dbReference type="ChEBI" id="CHEBI:30616"/>
        <dbReference type="ChEBI" id="CHEBI:61977"/>
        <dbReference type="ChEBI" id="CHEBI:456216"/>
        <dbReference type="EC" id="2.7.11.1"/>
    </reaction>
</comment>
<feature type="region of interest" description="Disordered" evidence="20">
    <location>
        <begin position="538"/>
        <end position="568"/>
    </location>
</feature>
<feature type="chain" id="PRO_5025546717" description="non-specific serine/threonine protein kinase" evidence="21">
    <location>
        <begin position="20"/>
        <end position="1169"/>
    </location>
</feature>
<feature type="domain" description="KEN" evidence="23">
    <location>
        <begin position="843"/>
        <end position="971"/>
    </location>
</feature>
<gene>
    <name evidence="24" type="primary">ire-1</name>
    <name evidence="24" type="ORF">FJT64_016937</name>
</gene>
<dbReference type="OrthoDB" id="63989at2759"/>
<dbReference type="SUPFAM" id="SSF56112">
    <property type="entry name" value="Protein kinase-like (PK-like)"/>
    <property type="match status" value="1"/>
</dbReference>
<feature type="region of interest" description="Disordered" evidence="20">
    <location>
        <begin position="1134"/>
        <end position="1169"/>
    </location>
</feature>
<evidence type="ECO:0000259" key="22">
    <source>
        <dbReference type="PROSITE" id="PS50011"/>
    </source>
</evidence>
<keyword evidence="11" id="KW-0378">Hydrolase</keyword>
<keyword evidence="5" id="KW-0597">Phosphoprotein</keyword>
<dbReference type="Gene3D" id="3.30.200.20">
    <property type="entry name" value="Phosphorylase Kinase, domain 1"/>
    <property type="match status" value="1"/>
</dbReference>
<dbReference type="GO" id="GO:0036498">
    <property type="term" value="P:IRE1-mediated unfolded protein response"/>
    <property type="evidence" value="ECO:0007669"/>
    <property type="project" value="TreeGrafter"/>
</dbReference>
<dbReference type="PANTHER" id="PTHR13954:SF6">
    <property type="entry name" value="NON-SPECIFIC SERINE_THREONINE PROTEIN KINASE"/>
    <property type="match status" value="1"/>
</dbReference>
<evidence type="ECO:0000256" key="11">
    <source>
        <dbReference type="ARBA" id="ARBA00022801"/>
    </source>
</evidence>
<dbReference type="InterPro" id="IPR011009">
    <property type="entry name" value="Kinase-like_dom_sf"/>
</dbReference>
<comment type="caution">
    <text evidence="24">The sequence shown here is derived from an EMBL/GenBank/DDBJ whole genome shotgun (WGS) entry which is preliminary data.</text>
</comment>
<feature type="signal peptide" evidence="21">
    <location>
        <begin position="1"/>
        <end position="19"/>
    </location>
</feature>
<dbReference type="GO" id="GO:0010468">
    <property type="term" value="P:regulation of gene expression"/>
    <property type="evidence" value="ECO:0007669"/>
    <property type="project" value="UniProtKB-ARBA"/>
</dbReference>
<dbReference type="GO" id="GO:0004674">
    <property type="term" value="F:protein serine/threonine kinase activity"/>
    <property type="evidence" value="ECO:0007669"/>
    <property type="project" value="UniProtKB-KW"/>
</dbReference>
<evidence type="ECO:0000256" key="5">
    <source>
        <dbReference type="ARBA" id="ARBA00022553"/>
    </source>
</evidence>
<dbReference type="CDD" id="cd10422">
    <property type="entry name" value="RNase_Ire1"/>
    <property type="match status" value="1"/>
</dbReference>
<dbReference type="GO" id="GO:0070059">
    <property type="term" value="P:intrinsic apoptotic signaling pathway in response to endoplasmic reticulum stress"/>
    <property type="evidence" value="ECO:0007669"/>
    <property type="project" value="TreeGrafter"/>
</dbReference>
<dbReference type="Pfam" id="PF13360">
    <property type="entry name" value="PQQ_2"/>
    <property type="match status" value="1"/>
</dbReference>
<keyword evidence="8 21" id="KW-0732">Signal</keyword>
<comment type="catalytic activity">
    <reaction evidence="18">
        <text>L-seryl-[protein] + ATP = O-phospho-L-seryl-[protein] + ADP + H(+)</text>
        <dbReference type="Rhea" id="RHEA:17989"/>
        <dbReference type="Rhea" id="RHEA-COMP:9863"/>
        <dbReference type="Rhea" id="RHEA-COMP:11604"/>
        <dbReference type="ChEBI" id="CHEBI:15378"/>
        <dbReference type="ChEBI" id="CHEBI:29999"/>
        <dbReference type="ChEBI" id="CHEBI:30616"/>
        <dbReference type="ChEBI" id="CHEBI:83421"/>
        <dbReference type="ChEBI" id="CHEBI:456216"/>
        <dbReference type="EC" id="2.7.11.1"/>
    </reaction>
</comment>
<evidence type="ECO:0000256" key="17">
    <source>
        <dbReference type="ARBA" id="ARBA00047899"/>
    </source>
</evidence>
<keyword evidence="6" id="KW-0808">Transferase</keyword>
<dbReference type="FunFam" id="3.30.200.20:FF:000077">
    <property type="entry name" value="Putative Serine/threonine-protein kinase/endoribonuclease IRE1"/>
    <property type="match status" value="1"/>
</dbReference>
<evidence type="ECO:0000256" key="15">
    <source>
        <dbReference type="ARBA" id="ARBA00023136"/>
    </source>
</evidence>
<evidence type="ECO:0000313" key="24">
    <source>
        <dbReference type="EMBL" id="KAF0312338.1"/>
    </source>
</evidence>
<dbReference type="GO" id="GO:1990604">
    <property type="term" value="C:IRE1-TRAF2-ASK1 complex"/>
    <property type="evidence" value="ECO:0007669"/>
    <property type="project" value="TreeGrafter"/>
</dbReference>
<evidence type="ECO:0000256" key="20">
    <source>
        <dbReference type="SAM" id="MobiDB-lite"/>
    </source>
</evidence>
<comment type="subcellular location">
    <subcellularLocation>
        <location evidence="2">Endoplasmic reticulum membrane</location>
        <topology evidence="2">Single-pass type I membrane protein</topology>
    </subcellularLocation>
</comment>
<dbReference type="InterPro" id="IPR018391">
    <property type="entry name" value="PQQ_b-propeller_rpt"/>
</dbReference>
<evidence type="ECO:0000256" key="14">
    <source>
        <dbReference type="ARBA" id="ARBA00022989"/>
    </source>
</evidence>
<dbReference type="Pfam" id="PF06479">
    <property type="entry name" value="Ribonuc_2-5A"/>
    <property type="match status" value="1"/>
</dbReference>
<keyword evidence="14" id="KW-1133">Transmembrane helix</keyword>